<dbReference type="EMBL" id="JAFEUF010000037">
    <property type="protein sequence ID" value="MBM7054275.1"/>
    <property type="molecule type" value="Genomic_DNA"/>
</dbReference>
<evidence type="ECO:0000313" key="3">
    <source>
        <dbReference type="Proteomes" id="UP000712045"/>
    </source>
</evidence>
<organism evidence="2 3">
    <name type="scientific">Streptomyces durocortorensis</name>
    <dbReference type="NCBI Taxonomy" id="2811104"/>
    <lineage>
        <taxon>Bacteria</taxon>
        <taxon>Bacillati</taxon>
        <taxon>Actinomycetota</taxon>
        <taxon>Actinomycetes</taxon>
        <taxon>Kitasatosporales</taxon>
        <taxon>Streptomycetaceae</taxon>
        <taxon>Streptomyces</taxon>
    </lineage>
</organism>
<name>A0ABS2HXA2_9ACTN</name>
<dbReference type="RefSeq" id="WP_205082445.1">
    <property type="nucleotide sequence ID" value="NZ_JAFEUF010000037.1"/>
</dbReference>
<feature type="region of interest" description="Disordered" evidence="1">
    <location>
        <begin position="136"/>
        <end position="162"/>
    </location>
</feature>
<feature type="compositionally biased region" description="Basic and acidic residues" evidence="1">
    <location>
        <begin position="139"/>
        <end position="155"/>
    </location>
</feature>
<proteinExistence type="predicted"/>
<keyword evidence="3" id="KW-1185">Reference proteome</keyword>
<protein>
    <submittedName>
        <fullName evidence="2">Uncharacterized protein</fullName>
    </submittedName>
</protein>
<reference evidence="2 3" key="1">
    <citation type="submission" date="2021-02" db="EMBL/GenBank/DDBJ databases">
        <title>Genome Streptomyces sp. RHZ10.</title>
        <authorList>
            <person name="Besaury L."/>
        </authorList>
    </citation>
    <scope>NUCLEOTIDE SEQUENCE [LARGE SCALE GENOMIC DNA]</scope>
    <source>
        <strain evidence="2 3">RHZ10</strain>
    </source>
</reference>
<evidence type="ECO:0000313" key="2">
    <source>
        <dbReference type="EMBL" id="MBM7054275.1"/>
    </source>
</evidence>
<dbReference type="Proteomes" id="UP000712045">
    <property type="component" value="Unassembled WGS sequence"/>
</dbReference>
<sequence length="162" mass="17816">MTRPTPAPTNSLCPICEGTFETCRCTGVSQLLTALAPRAGVADEIGDLDDRSGDDGRGYERDETERAFRQIVQQLVDDGDDRAAGAGRRARRTLQEMAPGYDRQPVLILHRPVMGQCPLCERYNCTGHDCPPSVTALDEQGHKDLSDKVGKKNEQSENPYPK</sequence>
<gene>
    <name evidence="2" type="ORF">JS521_10460</name>
</gene>
<feature type="compositionally biased region" description="Basic and acidic residues" evidence="1">
    <location>
        <begin position="48"/>
        <end position="63"/>
    </location>
</feature>
<evidence type="ECO:0000256" key="1">
    <source>
        <dbReference type="SAM" id="MobiDB-lite"/>
    </source>
</evidence>
<comment type="caution">
    <text evidence="2">The sequence shown here is derived from an EMBL/GenBank/DDBJ whole genome shotgun (WGS) entry which is preliminary data.</text>
</comment>
<feature type="region of interest" description="Disordered" evidence="1">
    <location>
        <begin position="44"/>
        <end position="63"/>
    </location>
</feature>
<accession>A0ABS2HXA2</accession>